<reference evidence="2" key="1">
    <citation type="submission" date="2014-05" db="EMBL/GenBank/DDBJ databases">
        <title>The transcriptome of the halophilic microalga Tetraselmis sp. GSL018 isolated from the Great Salt Lake, Utah.</title>
        <authorList>
            <person name="Jinkerson R.E."/>
            <person name="D'Adamo S."/>
            <person name="Posewitz M.C."/>
        </authorList>
    </citation>
    <scope>NUCLEOTIDE SEQUENCE</scope>
    <source>
        <strain evidence="2">GSL018</strain>
    </source>
</reference>
<evidence type="ECO:0000313" key="2">
    <source>
        <dbReference type="EMBL" id="JAC62509.1"/>
    </source>
</evidence>
<feature type="non-terminal residue" evidence="2">
    <location>
        <position position="72"/>
    </location>
</feature>
<feature type="non-terminal residue" evidence="2">
    <location>
        <position position="1"/>
    </location>
</feature>
<proteinExistence type="predicted"/>
<organism evidence="2">
    <name type="scientific">Tetraselmis sp. GSL018</name>
    <dbReference type="NCBI Taxonomy" id="582737"/>
    <lineage>
        <taxon>Eukaryota</taxon>
        <taxon>Viridiplantae</taxon>
        <taxon>Chlorophyta</taxon>
        <taxon>core chlorophytes</taxon>
        <taxon>Chlorodendrophyceae</taxon>
        <taxon>Chlorodendrales</taxon>
        <taxon>Chlorodendraceae</taxon>
        <taxon>Tetraselmis</taxon>
    </lineage>
</organism>
<evidence type="ECO:0000256" key="1">
    <source>
        <dbReference type="SAM" id="MobiDB-lite"/>
    </source>
</evidence>
<dbReference type="EMBL" id="GBEZ01024485">
    <property type="protein sequence ID" value="JAC62509.1"/>
    <property type="molecule type" value="Transcribed_RNA"/>
</dbReference>
<name>A0A061QVL3_9CHLO</name>
<protein>
    <submittedName>
        <fullName evidence="2">Uncharacterized protein</fullName>
    </submittedName>
</protein>
<accession>A0A061QVL3</accession>
<dbReference type="AlphaFoldDB" id="A0A061QVL3"/>
<gene>
    <name evidence="2" type="ORF">TSPGSL018_23187</name>
</gene>
<feature type="region of interest" description="Disordered" evidence="1">
    <location>
        <begin position="1"/>
        <end position="72"/>
    </location>
</feature>
<sequence length="72" mass="7753">RAKPSCRPGEEARSQPGDPPFVPQPHRLPISSCRRPRDAPGAPQICQKAHEMDPRSPPPPSRPRSAGSAALL</sequence>